<dbReference type="InterPro" id="IPR029066">
    <property type="entry name" value="PLP-binding_barrel"/>
</dbReference>
<dbReference type="SUPFAM" id="SSF51419">
    <property type="entry name" value="PLP-binding barrel"/>
    <property type="match status" value="1"/>
</dbReference>
<evidence type="ECO:0000256" key="6">
    <source>
        <dbReference type="NCBIfam" id="TIGR01048"/>
    </source>
</evidence>
<dbReference type="CDD" id="cd06828">
    <property type="entry name" value="PLPDE_III_DapDC"/>
    <property type="match status" value="1"/>
</dbReference>
<feature type="binding site" evidence="5">
    <location>
        <position position="359"/>
    </location>
    <ligand>
        <name>substrate</name>
    </ligand>
</feature>
<dbReference type="InterPro" id="IPR022657">
    <property type="entry name" value="De-COase2_CS"/>
</dbReference>
<feature type="modified residue" description="N6-(pyridoxal phosphate)lysine" evidence="5 7">
    <location>
        <position position="63"/>
    </location>
</feature>
<dbReference type="eggNOG" id="COG0019">
    <property type="taxonomic scope" value="Bacteria"/>
</dbReference>
<dbReference type="AlphaFoldDB" id="A0A069RAJ3"/>
<dbReference type="Pfam" id="PF02784">
    <property type="entry name" value="Orn_Arg_deC_N"/>
    <property type="match status" value="1"/>
</dbReference>
<dbReference type="OrthoDB" id="9802241at2"/>
<dbReference type="PRINTS" id="PR01179">
    <property type="entry name" value="ODADCRBXLASE"/>
</dbReference>
<keyword evidence="3 5" id="KW-0663">Pyridoxal phosphate</keyword>
<dbReference type="InterPro" id="IPR022643">
    <property type="entry name" value="De-COase2_C"/>
</dbReference>
<comment type="catalytic activity">
    <reaction evidence="5 8">
        <text>meso-2,6-diaminopimelate + H(+) = L-lysine + CO2</text>
        <dbReference type="Rhea" id="RHEA:15101"/>
        <dbReference type="ChEBI" id="CHEBI:15378"/>
        <dbReference type="ChEBI" id="CHEBI:16526"/>
        <dbReference type="ChEBI" id="CHEBI:32551"/>
        <dbReference type="ChEBI" id="CHEBI:57791"/>
        <dbReference type="EC" id="4.1.1.20"/>
    </reaction>
</comment>
<dbReference type="InterPro" id="IPR000183">
    <property type="entry name" value="Orn/DAP/Arg_de-COase"/>
</dbReference>
<evidence type="ECO:0000256" key="7">
    <source>
        <dbReference type="PIRSR" id="PIRSR600183-50"/>
    </source>
</evidence>
<evidence type="ECO:0000256" key="4">
    <source>
        <dbReference type="ARBA" id="ARBA00023239"/>
    </source>
</evidence>
<feature type="binding site" evidence="5">
    <location>
        <position position="331"/>
    </location>
    <ligand>
        <name>substrate</name>
    </ligand>
</feature>
<dbReference type="Proteomes" id="UP000027946">
    <property type="component" value="Unassembled WGS sequence"/>
</dbReference>
<protein>
    <recommendedName>
        <fullName evidence="5 6">Diaminopimelate decarboxylase</fullName>
        <shortName evidence="5">DAP decarboxylase</shortName>
        <shortName evidence="5">DAPDC</shortName>
        <ecNumber evidence="5 6">4.1.1.20</ecNumber>
    </recommendedName>
</protein>
<evidence type="ECO:0000256" key="1">
    <source>
        <dbReference type="ARBA" id="ARBA00001933"/>
    </source>
</evidence>
<dbReference type="GO" id="GO:0008836">
    <property type="term" value="F:diaminopimelate decarboxylase activity"/>
    <property type="evidence" value="ECO:0007669"/>
    <property type="project" value="UniProtKB-UniRule"/>
</dbReference>
<comment type="subunit">
    <text evidence="5">Homodimer.</text>
</comment>
<evidence type="ECO:0000259" key="9">
    <source>
        <dbReference type="Pfam" id="PF00278"/>
    </source>
</evidence>
<comment type="pathway">
    <text evidence="5 8">Amino-acid biosynthesis; L-lysine biosynthesis via DAP pathway; L-lysine from DL-2,6-diaminopimelate: step 1/1.</text>
</comment>
<dbReference type="Pfam" id="PF00278">
    <property type="entry name" value="Orn_DAP_Arg_deC"/>
    <property type="match status" value="1"/>
</dbReference>
<dbReference type="STRING" id="1121324.CLIT_23c03560"/>
<dbReference type="UniPathway" id="UPA00034">
    <property type="reaction ID" value="UER00027"/>
</dbReference>
<dbReference type="InterPro" id="IPR022644">
    <property type="entry name" value="De-COase2_N"/>
</dbReference>
<dbReference type="GO" id="GO:0009089">
    <property type="term" value="P:lysine biosynthetic process via diaminopimelate"/>
    <property type="evidence" value="ECO:0007669"/>
    <property type="project" value="UniProtKB-UniRule"/>
</dbReference>
<evidence type="ECO:0000313" key="12">
    <source>
        <dbReference type="Proteomes" id="UP000027946"/>
    </source>
</evidence>
<feature type="binding site" evidence="5">
    <location>
        <position position="387"/>
    </location>
    <ligand>
        <name>pyridoxal 5'-phosphate</name>
        <dbReference type="ChEBI" id="CHEBI:597326"/>
    </ligand>
</feature>
<dbReference type="EC" id="4.1.1.20" evidence="5 6"/>
<sequence>MKTFGNYEVIQNSLHLHGHSMKELANEYGTPLYVYDENYIRENARRYRESFEQGKNIVTYAGKAFLTVEMCRLVKEEGLSLDVVSSGELYAAKRAGFPMEKIYFHGNNKTREEIAMAVELGVGRFIADNFRELRLIDEIAGEMGKTSNAILRIAPGIEAHTHEYIKTGMIDTKFGFSIVEKEYLKAAKAAEVLPNVELKGIHCHIGSQIFEVQPFYDAALAMLGILKEINEEIGRELEELDLGGGFGCYYVEGDDPLEIEEYVDIILRGVAEGIEKLGMKEPRLIIEPGRSMVNNAGVNLYTVGAIKEIPGVRKYVSVDGGMTDNIRPALYQAEYTAVIADRVESDEKELVTIAGKCCESGDVLINNIEMAKMEEDDILALLYTGAYGYSMASNYNMLRRPAVIFVSDSGIKTVVKRQTYEDLLMGQE</sequence>
<dbReference type="InterPro" id="IPR002986">
    <property type="entry name" value="DAP_deCOOHase_LysA"/>
</dbReference>
<feature type="binding site" evidence="5">
    <location>
        <position position="290"/>
    </location>
    <ligand>
        <name>substrate</name>
    </ligand>
</feature>
<comment type="function">
    <text evidence="5">Specifically catalyzes the decarboxylation of meso-diaminopimelate (meso-DAP) to L-lysine.</text>
</comment>
<evidence type="ECO:0000259" key="10">
    <source>
        <dbReference type="Pfam" id="PF02784"/>
    </source>
</evidence>
<dbReference type="Gene3D" id="2.40.37.10">
    <property type="entry name" value="Lyase, Ornithine Decarboxylase, Chain A, domain 1"/>
    <property type="match status" value="1"/>
</dbReference>
<dbReference type="PROSITE" id="PS00879">
    <property type="entry name" value="ODR_DC_2_2"/>
    <property type="match status" value="1"/>
</dbReference>
<evidence type="ECO:0000256" key="5">
    <source>
        <dbReference type="HAMAP-Rule" id="MF_02120"/>
    </source>
</evidence>
<comment type="caution">
    <text evidence="11">The sequence shown here is derived from an EMBL/GenBank/DDBJ whole genome shotgun (WGS) entry which is preliminary data.</text>
</comment>
<dbReference type="InterPro" id="IPR009006">
    <property type="entry name" value="Ala_racemase/Decarboxylase_C"/>
</dbReference>
<dbReference type="PANTHER" id="PTHR43727">
    <property type="entry name" value="DIAMINOPIMELATE DECARBOXYLASE"/>
    <property type="match status" value="1"/>
</dbReference>
<dbReference type="PANTHER" id="PTHR43727:SF2">
    <property type="entry name" value="GROUP IV DECARBOXYLASE"/>
    <property type="match status" value="1"/>
</dbReference>
<organism evidence="11 12">
    <name type="scientific">Peptoclostridium litorale DSM 5388</name>
    <dbReference type="NCBI Taxonomy" id="1121324"/>
    <lineage>
        <taxon>Bacteria</taxon>
        <taxon>Bacillati</taxon>
        <taxon>Bacillota</taxon>
        <taxon>Clostridia</taxon>
        <taxon>Peptostreptococcales</taxon>
        <taxon>Peptoclostridiaceae</taxon>
        <taxon>Peptoclostridium</taxon>
    </lineage>
</organism>
<feature type="binding site" evidence="5">
    <location>
        <position position="327"/>
    </location>
    <ligand>
        <name>substrate</name>
    </ligand>
</feature>
<dbReference type="HAMAP" id="MF_02120">
    <property type="entry name" value="LysA"/>
    <property type="match status" value="1"/>
</dbReference>
<keyword evidence="5 8" id="KW-0457">Lysine biosynthesis</keyword>
<keyword evidence="5" id="KW-0028">Amino-acid biosynthesis</keyword>
<evidence type="ECO:0000256" key="8">
    <source>
        <dbReference type="RuleBase" id="RU003738"/>
    </source>
</evidence>
<evidence type="ECO:0000256" key="2">
    <source>
        <dbReference type="ARBA" id="ARBA00022793"/>
    </source>
</evidence>
<feature type="domain" description="Orn/DAP/Arg decarboxylase 2 C-terminal" evidence="9">
    <location>
        <begin position="32"/>
        <end position="385"/>
    </location>
</feature>
<evidence type="ECO:0000256" key="3">
    <source>
        <dbReference type="ARBA" id="ARBA00022898"/>
    </source>
</evidence>
<feature type="binding site" evidence="5">
    <location>
        <position position="245"/>
    </location>
    <ligand>
        <name>pyridoxal 5'-phosphate</name>
        <dbReference type="ChEBI" id="CHEBI:597326"/>
    </ligand>
</feature>
<feature type="domain" description="Orn/DAP/Arg decarboxylase 2 N-terminal" evidence="10">
    <location>
        <begin position="40"/>
        <end position="293"/>
    </location>
</feature>
<dbReference type="PRINTS" id="PR01181">
    <property type="entry name" value="DAPDCRBXLASE"/>
</dbReference>
<keyword evidence="4 5" id="KW-0456">Lyase</keyword>
<accession>A0A069RAJ3</accession>
<dbReference type="FunFam" id="3.20.20.10:FF:000003">
    <property type="entry name" value="Diaminopimelate decarboxylase"/>
    <property type="match status" value="1"/>
</dbReference>
<comment type="similarity">
    <text evidence="5">Belongs to the Orn/Lys/Arg decarboxylase class-II family. LysA subfamily.</text>
</comment>
<feature type="active site" description="Proton donor" evidence="7">
    <location>
        <position position="358"/>
    </location>
</feature>
<dbReference type="RefSeq" id="WP_038267928.1">
    <property type="nucleotide sequence ID" value="NZ_FSRH01000003.1"/>
</dbReference>
<feature type="binding site" evidence="5">
    <location>
        <begin position="287"/>
        <end position="290"/>
    </location>
    <ligand>
        <name>pyridoxal 5'-phosphate</name>
        <dbReference type="ChEBI" id="CHEBI:597326"/>
    </ligand>
</feature>
<reference evidence="11 12" key="1">
    <citation type="submission" date="2014-03" db="EMBL/GenBank/DDBJ databases">
        <title>Genome sequence of Clostridium litorale W6, DSM 5388.</title>
        <authorList>
            <person name="Poehlein A."/>
            <person name="Jagirdar A."/>
            <person name="Khonsari B."/>
            <person name="Chibani C.M."/>
            <person name="Gutierrez Gutierrez D.A."/>
            <person name="Davydova E."/>
            <person name="Alghaithi H.S."/>
            <person name="Nair K.P."/>
            <person name="Dhamotharan K."/>
            <person name="Chandran L."/>
            <person name="G W."/>
            <person name="Daniel R."/>
        </authorList>
    </citation>
    <scope>NUCLEOTIDE SEQUENCE [LARGE SCALE GENOMIC DNA]</scope>
    <source>
        <strain evidence="11 12">W6</strain>
    </source>
</reference>
<comment type="cofactor">
    <cofactor evidence="1 5 7 8">
        <name>pyridoxal 5'-phosphate</name>
        <dbReference type="ChEBI" id="CHEBI:597326"/>
    </cofactor>
</comment>
<dbReference type="SUPFAM" id="SSF50621">
    <property type="entry name" value="Alanine racemase C-terminal domain-like"/>
    <property type="match status" value="1"/>
</dbReference>
<dbReference type="NCBIfam" id="TIGR01048">
    <property type="entry name" value="lysA"/>
    <property type="match status" value="1"/>
</dbReference>
<keyword evidence="2 5" id="KW-0210">Decarboxylase</keyword>
<keyword evidence="12" id="KW-1185">Reference proteome</keyword>
<evidence type="ECO:0000313" key="11">
    <source>
        <dbReference type="EMBL" id="KDR94084.1"/>
    </source>
</evidence>
<feature type="binding site" evidence="5">
    <location>
        <position position="387"/>
    </location>
    <ligand>
        <name>substrate</name>
    </ligand>
</feature>
<dbReference type="Gene3D" id="3.20.20.10">
    <property type="entry name" value="Alanine racemase"/>
    <property type="match status" value="1"/>
</dbReference>
<gene>
    <name evidence="5 11" type="primary">lysA</name>
    <name evidence="11" type="ORF">CLIT_23c03560</name>
</gene>
<dbReference type="EMBL" id="JJMM01000026">
    <property type="protein sequence ID" value="KDR94084.1"/>
    <property type="molecule type" value="Genomic_DNA"/>
</dbReference>
<dbReference type="GO" id="GO:0030170">
    <property type="term" value="F:pyridoxal phosphate binding"/>
    <property type="evidence" value="ECO:0007669"/>
    <property type="project" value="UniProtKB-UniRule"/>
</dbReference>
<name>A0A069RAJ3_PEPLI</name>
<proteinExistence type="inferred from homology"/>